<evidence type="ECO:0000313" key="1">
    <source>
        <dbReference type="EMBL" id="KAL3387629.1"/>
    </source>
</evidence>
<keyword evidence="2" id="KW-1185">Reference proteome</keyword>
<dbReference type="EMBL" id="JBJJXI010000136">
    <property type="protein sequence ID" value="KAL3387629.1"/>
    <property type="molecule type" value="Genomic_DNA"/>
</dbReference>
<dbReference type="Proteomes" id="UP001627154">
    <property type="component" value="Unassembled WGS sequence"/>
</dbReference>
<evidence type="ECO:0000313" key="2">
    <source>
        <dbReference type="Proteomes" id="UP001627154"/>
    </source>
</evidence>
<accession>A0ABD2W3B6</accession>
<reference evidence="1 2" key="1">
    <citation type="journal article" date="2024" name="bioRxiv">
        <title>A reference genome for Trichogramma kaykai: A tiny desert-dwelling parasitoid wasp with competing sex-ratio distorters.</title>
        <authorList>
            <person name="Culotta J."/>
            <person name="Lindsey A.R."/>
        </authorList>
    </citation>
    <scope>NUCLEOTIDE SEQUENCE [LARGE SCALE GENOMIC DNA]</scope>
    <source>
        <strain evidence="1 2">KSX58</strain>
    </source>
</reference>
<name>A0ABD2W3B6_9HYME</name>
<dbReference type="AlphaFoldDB" id="A0ABD2W3B6"/>
<gene>
    <name evidence="1" type="ORF">TKK_016759</name>
</gene>
<comment type="caution">
    <text evidence="1">The sequence shown here is derived from an EMBL/GenBank/DDBJ whole genome shotgun (WGS) entry which is preliminary data.</text>
</comment>
<protein>
    <submittedName>
        <fullName evidence="1">Uncharacterized protein</fullName>
    </submittedName>
</protein>
<organism evidence="1 2">
    <name type="scientific">Trichogramma kaykai</name>
    <dbReference type="NCBI Taxonomy" id="54128"/>
    <lineage>
        <taxon>Eukaryota</taxon>
        <taxon>Metazoa</taxon>
        <taxon>Ecdysozoa</taxon>
        <taxon>Arthropoda</taxon>
        <taxon>Hexapoda</taxon>
        <taxon>Insecta</taxon>
        <taxon>Pterygota</taxon>
        <taxon>Neoptera</taxon>
        <taxon>Endopterygota</taxon>
        <taxon>Hymenoptera</taxon>
        <taxon>Apocrita</taxon>
        <taxon>Proctotrupomorpha</taxon>
        <taxon>Chalcidoidea</taxon>
        <taxon>Trichogrammatidae</taxon>
        <taxon>Trichogramma</taxon>
    </lineage>
</organism>
<sequence>MEASHAGTIVDISSSTMFSAEPNRISIPDTISARLSPSRVRALHLRLPAGARPTPWFSSRRISYTIAL</sequence>
<proteinExistence type="predicted"/>